<gene>
    <name evidence="1" type="ORF">E0H75_42680</name>
</gene>
<dbReference type="RefSeq" id="WP_131519456.1">
    <property type="nucleotide sequence ID" value="NZ_SJKD01000021.1"/>
</dbReference>
<dbReference type="AlphaFoldDB" id="A0A4R0IK64"/>
<organism evidence="1 2">
    <name type="scientific">Kribbella capetownensis</name>
    <dbReference type="NCBI Taxonomy" id="1572659"/>
    <lineage>
        <taxon>Bacteria</taxon>
        <taxon>Bacillati</taxon>
        <taxon>Actinomycetota</taxon>
        <taxon>Actinomycetes</taxon>
        <taxon>Propionibacteriales</taxon>
        <taxon>Kribbellaceae</taxon>
        <taxon>Kribbella</taxon>
    </lineage>
</organism>
<sequence>MHRDATITALVSADDSAQRRLERVRELHDRVAVAEEAMARLQRALDVGWDPAELQEQYNLAVGEKRTAESALKALPDEETVSREELLTIIDELGDMAHALDRAHPKDLAELCAALHLSLTYHHTEQIVDVEVDPLADRVAKLRVRGGARTLTTRVCLKV</sequence>
<protein>
    <submittedName>
        <fullName evidence="1">Uncharacterized protein</fullName>
    </submittedName>
</protein>
<dbReference type="EMBL" id="SJKD01000021">
    <property type="protein sequence ID" value="TCC32650.1"/>
    <property type="molecule type" value="Genomic_DNA"/>
</dbReference>
<comment type="caution">
    <text evidence="1">The sequence shown here is derived from an EMBL/GenBank/DDBJ whole genome shotgun (WGS) entry which is preliminary data.</text>
</comment>
<dbReference type="OrthoDB" id="3372479at2"/>
<name>A0A4R0IK64_9ACTN</name>
<dbReference type="Proteomes" id="UP000293342">
    <property type="component" value="Unassembled WGS sequence"/>
</dbReference>
<evidence type="ECO:0000313" key="2">
    <source>
        <dbReference type="Proteomes" id="UP000293342"/>
    </source>
</evidence>
<proteinExistence type="predicted"/>
<accession>A0A4R0IK64</accession>
<reference evidence="1 2" key="1">
    <citation type="submission" date="2019-02" db="EMBL/GenBank/DDBJ databases">
        <title>Kribbella capetownensis sp. nov. and Kribbella speibonae sp. nov., isolated from soil.</title>
        <authorList>
            <person name="Curtis S.M."/>
            <person name="Norton I."/>
            <person name="Everest G.J."/>
            <person name="Meyers P.R."/>
        </authorList>
    </citation>
    <scope>NUCLEOTIDE SEQUENCE [LARGE SCALE GENOMIC DNA]</scope>
    <source>
        <strain evidence="1 2">YM53</strain>
    </source>
</reference>
<keyword evidence="2" id="KW-1185">Reference proteome</keyword>
<evidence type="ECO:0000313" key="1">
    <source>
        <dbReference type="EMBL" id="TCC32650.1"/>
    </source>
</evidence>